<gene>
    <name evidence="1" type="ORF">CEXT_28171</name>
</gene>
<keyword evidence="2" id="KW-1185">Reference proteome</keyword>
<dbReference type="EMBL" id="BPLR01017995">
    <property type="protein sequence ID" value="GIY96051.1"/>
    <property type="molecule type" value="Genomic_DNA"/>
</dbReference>
<protein>
    <submittedName>
        <fullName evidence="1">Uncharacterized protein</fullName>
    </submittedName>
</protein>
<comment type="caution">
    <text evidence="1">The sequence shown here is derived from an EMBL/GenBank/DDBJ whole genome shotgun (WGS) entry which is preliminary data.</text>
</comment>
<sequence length="100" mass="10873">MNSQTKINNDDVLLKKLDIKNDSSTIGKNSLNTTIDTTELGISSSVLSKSSSQTLPSKKNDKPLAEAIVSNKRVNKTLLSPKKLKNSSLSAEKNLRKTIC</sequence>
<evidence type="ECO:0000313" key="1">
    <source>
        <dbReference type="EMBL" id="GIY96051.1"/>
    </source>
</evidence>
<reference evidence="1 2" key="1">
    <citation type="submission" date="2021-06" db="EMBL/GenBank/DDBJ databases">
        <title>Caerostris extrusa draft genome.</title>
        <authorList>
            <person name="Kono N."/>
            <person name="Arakawa K."/>
        </authorList>
    </citation>
    <scope>NUCLEOTIDE SEQUENCE [LARGE SCALE GENOMIC DNA]</scope>
</reference>
<dbReference type="Proteomes" id="UP001054945">
    <property type="component" value="Unassembled WGS sequence"/>
</dbReference>
<name>A0AAV4XLM0_CAEEX</name>
<evidence type="ECO:0000313" key="2">
    <source>
        <dbReference type="Proteomes" id="UP001054945"/>
    </source>
</evidence>
<dbReference type="AlphaFoldDB" id="A0AAV4XLM0"/>
<organism evidence="1 2">
    <name type="scientific">Caerostris extrusa</name>
    <name type="common">Bark spider</name>
    <name type="synonym">Caerostris bankana</name>
    <dbReference type="NCBI Taxonomy" id="172846"/>
    <lineage>
        <taxon>Eukaryota</taxon>
        <taxon>Metazoa</taxon>
        <taxon>Ecdysozoa</taxon>
        <taxon>Arthropoda</taxon>
        <taxon>Chelicerata</taxon>
        <taxon>Arachnida</taxon>
        <taxon>Araneae</taxon>
        <taxon>Araneomorphae</taxon>
        <taxon>Entelegynae</taxon>
        <taxon>Araneoidea</taxon>
        <taxon>Araneidae</taxon>
        <taxon>Caerostris</taxon>
    </lineage>
</organism>
<accession>A0AAV4XLM0</accession>
<proteinExistence type="predicted"/>